<name>A0AA38GK52_TAXCH</name>
<dbReference type="EMBL" id="JAHRHJ020000003">
    <property type="protein sequence ID" value="KAH9323927.1"/>
    <property type="molecule type" value="Genomic_DNA"/>
</dbReference>
<proteinExistence type="predicted"/>
<gene>
    <name evidence="2" type="ORF">KI387_018566</name>
</gene>
<keyword evidence="3" id="KW-1185">Reference proteome</keyword>
<reference evidence="2 3" key="1">
    <citation type="journal article" date="2021" name="Nat. Plants">
        <title>The Taxus genome provides insights into paclitaxel biosynthesis.</title>
        <authorList>
            <person name="Xiong X."/>
            <person name="Gou J."/>
            <person name="Liao Q."/>
            <person name="Li Y."/>
            <person name="Zhou Q."/>
            <person name="Bi G."/>
            <person name="Li C."/>
            <person name="Du R."/>
            <person name="Wang X."/>
            <person name="Sun T."/>
            <person name="Guo L."/>
            <person name="Liang H."/>
            <person name="Lu P."/>
            <person name="Wu Y."/>
            <person name="Zhang Z."/>
            <person name="Ro D.K."/>
            <person name="Shang Y."/>
            <person name="Huang S."/>
            <person name="Yan J."/>
        </authorList>
    </citation>
    <scope>NUCLEOTIDE SEQUENCE [LARGE SCALE GENOMIC DNA]</scope>
    <source>
        <strain evidence="2">Ta-2019</strain>
    </source>
</reference>
<sequence length="180" mass="20466">GSGRTSAGCTEVHRTKFGGKIQRKSAKSDNFVPGGPRDSWDKSTCGTRKGEMDERKKNRQVFCFTRFGTAKTKVRAGCESADFPQGGPFQAVQRFFFRTAKTKVREGREKVKKPQKRQGIPNRPMRENSSGTAGTKVRVGRKKPKWPKAKKKSQRLTRELQTAITFDSDLQFSQNWTFWN</sequence>
<feature type="region of interest" description="Disordered" evidence="1">
    <location>
        <begin position="20"/>
        <end position="53"/>
    </location>
</feature>
<comment type="caution">
    <text evidence="2">The sequence shown here is derived from an EMBL/GenBank/DDBJ whole genome shotgun (WGS) entry which is preliminary data.</text>
</comment>
<evidence type="ECO:0000313" key="2">
    <source>
        <dbReference type="EMBL" id="KAH9323927.1"/>
    </source>
</evidence>
<evidence type="ECO:0000313" key="3">
    <source>
        <dbReference type="Proteomes" id="UP000824469"/>
    </source>
</evidence>
<feature type="non-terminal residue" evidence="2">
    <location>
        <position position="180"/>
    </location>
</feature>
<feature type="non-terminal residue" evidence="2">
    <location>
        <position position="1"/>
    </location>
</feature>
<evidence type="ECO:0000256" key="1">
    <source>
        <dbReference type="SAM" id="MobiDB-lite"/>
    </source>
</evidence>
<accession>A0AA38GK52</accession>
<protein>
    <submittedName>
        <fullName evidence="2">Uncharacterized protein</fullName>
    </submittedName>
</protein>
<feature type="compositionally biased region" description="Basic residues" evidence="1">
    <location>
        <begin position="138"/>
        <end position="154"/>
    </location>
</feature>
<organism evidence="2 3">
    <name type="scientific">Taxus chinensis</name>
    <name type="common">Chinese yew</name>
    <name type="synonym">Taxus wallichiana var. chinensis</name>
    <dbReference type="NCBI Taxonomy" id="29808"/>
    <lineage>
        <taxon>Eukaryota</taxon>
        <taxon>Viridiplantae</taxon>
        <taxon>Streptophyta</taxon>
        <taxon>Embryophyta</taxon>
        <taxon>Tracheophyta</taxon>
        <taxon>Spermatophyta</taxon>
        <taxon>Pinopsida</taxon>
        <taxon>Pinidae</taxon>
        <taxon>Conifers II</taxon>
        <taxon>Cupressales</taxon>
        <taxon>Taxaceae</taxon>
        <taxon>Taxus</taxon>
    </lineage>
</organism>
<feature type="region of interest" description="Disordered" evidence="1">
    <location>
        <begin position="103"/>
        <end position="154"/>
    </location>
</feature>
<dbReference type="AlphaFoldDB" id="A0AA38GK52"/>
<dbReference type="Proteomes" id="UP000824469">
    <property type="component" value="Unassembled WGS sequence"/>
</dbReference>